<name>A0A1I0GRE6_9BACT</name>
<dbReference type="AlphaFoldDB" id="A0A1I0GRE6"/>
<accession>A0A1I0GRE6</accession>
<dbReference type="Proteomes" id="UP000199181">
    <property type="component" value="Unassembled WGS sequence"/>
</dbReference>
<reference evidence="2" key="1">
    <citation type="submission" date="2016-10" db="EMBL/GenBank/DDBJ databases">
        <authorList>
            <person name="Varghese N."/>
            <person name="Submissions S."/>
        </authorList>
    </citation>
    <scope>NUCLEOTIDE SEQUENCE [LARGE SCALE GENOMIC DNA]</scope>
    <source>
        <strain evidence="2">DSM 16858</strain>
    </source>
</reference>
<evidence type="ECO:0000313" key="1">
    <source>
        <dbReference type="EMBL" id="SET73949.1"/>
    </source>
</evidence>
<keyword evidence="2" id="KW-1185">Reference proteome</keyword>
<gene>
    <name evidence="1" type="ORF">SAMN05443639_104138</name>
</gene>
<evidence type="ECO:0000313" key="2">
    <source>
        <dbReference type="Proteomes" id="UP000199181"/>
    </source>
</evidence>
<dbReference type="EMBL" id="FOIJ01000004">
    <property type="protein sequence ID" value="SET73949.1"/>
    <property type="molecule type" value="Genomic_DNA"/>
</dbReference>
<organism evidence="1 2">
    <name type="scientific">Stigmatella erecta</name>
    <dbReference type="NCBI Taxonomy" id="83460"/>
    <lineage>
        <taxon>Bacteria</taxon>
        <taxon>Pseudomonadati</taxon>
        <taxon>Myxococcota</taxon>
        <taxon>Myxococcia</taxon>
        <taxon>Myxococcales</taxon>
        <taxon>Cystobacterineae</taxon>
        <taxon>Archangiaceae</taxon>
        <taxon>Stigmatella</taxon>
    </lineage>
</organism>
<sequence>MLEPARYTAHQVAAQGVPAYHYRFSYVAESMRSE</sequence>
<proteinExistence type="predicted"/>
<protein>
    <submittedName>
        <fullName evidence="1">Para-nitrobenzyl esterase</fullName>
    </submittedName>
</protein>
<dbReference type="RefSeq" id="WP_218151728.1">
    <property type="nucleotide sequence ID" value="NZ_FOIJ01000004.1"/>
</dbReference>